<feature type="transmembrane region" description="Helical" evidence="1">
    <location>
        <begin position="32"/>
        <end position="54"/>
    </location>
</feature>
<dbReference type="AlphaFoldDB" id="C7QB41"/>
<dbReference type="Proteomes" id="UP000000851">
    <property type="component" value="Chromosome"/>
</dbReference>
<keyword evidence="1" id="KW-1133">Transmembrane helix</keyword>
<dbReference type="HOGENOM" id="CLU_061825_2_0_11"/>
<accession>C7QB41</accession>
<name>C7QB41_CATAD</name>
<dbReference type="PANTHER" id="PTHR37314">
    <property type="entry name" value="SLR0142 PROTEIN"/>
    <property type="match status" value="1"/>
</dbReference>
<keyword evidence="1" id="KW-0812">Transmembrane</keyword>
<evidence type="ECO:0008006" key="4">
    <source>
        <dbReference type="Google" id="ProtNLM"/>
    </source>
</evidence>
<sequence>MPASGLITTVKAALLRLSDRLYDDGAAKHGVLPAPLIVATLVTGVVDAVSYLALNHIFVANMTGNVVFLGFALAGAKGLTVWAPCLAIACFAAGAWAEPRLARRTAGDDQHRRLANAVAAHAVFVAVALLIAAAEDDGKTSTHAQLTAILAFGFGVQNAVVRKLAVPDLTTTVLTMTVTGIASDPFGKPTVRRLLSLGCIFAGALCGGLLVLHQSISAALGLALALLVVTAVLARAE</sequence>
<dbReference type="STRING" id="479433.Caci_7507"/>
<dbReference type="KEGG" id="cai:Caci_7507"/>
<dbReference type="OrthoDB" id="4272751at2"/>
<evidence type="ECO:0000313" key="3">
    <source>
        <dbReference type="Proteomes" id="UP000000851"/>
    </source>
</evidence>
<dbReference type="eggNOG" id="COG3619">
    <property type="taxonomic scope" value="Bacteria"/>
</dbReference>
<protein>
    <recommendedName>
        <fullName evidence="4">DUF1275 domain-containing protein</fullName>
    </recommendedName>
</protein>
<keyword evidence="3" id="KW-1185">Reference proteome</keyword>
<dbReference type="Pfam" id="PF06912">
    <property type="entry name" value="DUF1275"/>
    <property type="match status" value="1"/>
</dbReference>
<feature type="transmembrane region" description="Helical" evidence="1">
    <location>
        <begin position="218"/>
        <end position="236"/>
    </location>
</feature>
<proteinExistence type="predicted"/>
<evidence type="ECO:0000256" key="1">
    <source>
        <dbReference type="SAM" id="Phobius"/>
    </source>
</evidence>
<organism evidence="2 3">
    <name type="scientific">Catenulispora acidiphila (strain DSM 44928 / JCM 14897 / NBRC 102108 / NRRL B-24433 / ID139908)</name>
    <dbReference type="NCBI Taxonomy" id="479433"/>
    <lineage>
        <taxon>Bacteria</taxon>
        <taxon>Bacillati</taxon>
        <taxon>Actinomycetota</taxon>
        <taxon>Actinomycetes</taxon>
        <taxon>Catenulisporales</taxon>
        <taxon>Catenulisporaceae</taxon>
        <taxon>Catenulispora</taxon>
    </lineage>
</organism>
<reference evidence="2 3" key="1">
    <citation type="journal article" date="2009" name="Stand. Genomic Sci.">
        <title>Complete genome sequence of Catenulispora acidiphila type strain (ID 139908).</title>
        <authorList>
            <person name="Copeland A."/>
            <person name="Lapidus A."/>
            <person name="Glavina Del Rio T."/>
            <person name="Nolan M."/>
            <person name="Lucas S."/>
            <person name="Chen F."/>
            <person name="Tice H."/>
            <person name="Cheng J.F."/>
            <person name="Bruce D."/>
            <person name="Goodwin L."/>
            <person name="Pitluck S."/>
            <person name="Mikhailova N."/>
            <person name="Pati A."/>
            <person name="Ivanova N."/>
            <person name="Mavromatis K."/>
            <person name="Chen A."/>
            <person name="Palaniappan K."/>
            <person name="Chain P."/>
            <person name="Land M."/>
            <person name="Hauser L."/>
            <person name="Chang Y.J."/>
            <person name="Jeffries C.D."/>
            <person name="Chertkov O."/>
            <person name="Brettin T."/>
            <person name="Detter J.C."/>
            <person name="Han C."/>
            <person name="Ali Z."/>
            <person name="Tindall B.J."/>
            <person name="Goker M."/>
            <person name="Bristow J."/>
            <person name="Eisen J.A."/>
            <person name="Markowitz V."/>
            <person name="Hugenholtz P."/>
            <person name="Kyrpides N.C."/>
            <person name="Klenk H.P."/>
        </authorList>
    </citation>
    <scope>NUCLEOTIDE SEQUENCE [LARGE SCALE GENOMIC DNA]</scope>
    <source>
        <strain evidence="3">DSM 44928 / JCM 14897 / NBRC 102108 / NRRL B-24433 / ID139908</strain>
    </source>
</reference>
<keyword evidence="1" id="KW-0472">Membrane</keyword>
<feature type="transmembrane region" description="Helical" evidence="1">
    <location>
        <begin position="114"/>
        <end position="134"/>
    </location>
</feature>
<feature type="transmembrane region" description="Helical" evidence="1">
    <location>
        <begin position="66"/>
        <end position="94"/>
    </location>
</feature>
<evidence type="ECO:0000313" key="2">
    <source>
        <dbReference type="EMBL" id="ACU76332.1"/>
    </source>
</evidence>
<dbReference type="EMBL" id="CP001700">
    <property type="protein sequence ID" value="ACU76332.1"/>
    <property type="molecule type" value="Genomic_DNA"/>
</dbReference>
<feature type="transmembrane region" description="Helical" evidence="1">
    <location>
        <begin position="194"/>
        <end position="212"/>
    </location>
</feature>
<dbReference type="InParanoid" id="C7QB41"/>
<dbReference type="PANTHER" id="PTHR37314:SF4">
    <property type="entry name" value="UPF0700 TRANSMEMBRANE PROTEIN YOAK"/>
    <property type="match status" value="1"/>
</dbReference>
<dbReference type="InterPro" id="IPR010699">
    <property type="entry name" value="DUF1275"/>
</dbReference>
<gene>
    <name evidence="2" type="ordered locus">Caci_7507</name>
</gene>